<sequence length="46" mass="4873">MDKLLGYVMGGIVIAVVGWFSIKEVVKSIKAGGCNCSNCPSAKNKR</sequence>
<dbReference type="HOGENOM" id="CLU_3181836_0_0_9"/>
<feature type="transmembrane region" description="Helical" evidence="1">
    <location>
        <begin position="6"/>
        <end position="22"/>
    </location>
</feature>
<dbReference type="Proteomes" id="UP000006094">
    <property type="component" value="Chromosome"/>
</dbReference>
<name>K0B092_GOTA9</name>
<keyword evidence="1" id="KW-0472">Membrane</keyword>
<keyword evidence="1" id="KW-0812">Transmembrane</keyword>
<keyword evidence="1" id="KW-1133">Transmembrane helix</keyword>
<dbReference type="EMBL" id="CP003326">
    <property type="protein sequence ID" value="AFS79453.1"/>
    <property type="molecule type" value="Genomic_DNA"/>
</dbReference>
<proteinExistence type="predicted"/>
<evidence type="ECO:0000313" key="2">
    <source>
        <dbReference type="EMBL" id="AFS79453.1"/>
    </source>
</evidence>
<accession>K0B092</accession>
<keyword evidence="3" id="KW-1185">Reference proteome</keyword>
<reference evidence="2 3" key="1">
    <citation type="journal article" date="2012" name="PLoS ONE">
        <title>The purine-utilizing bacterium Clostridium acidurici 9a: a genome-guided metabolic reconsideration.</title>
        <authorList>
            <person name="Hartwich K."/>
            <person name="Poehlein A."/>
            <person name="Daniel R."/>
        </authorList>
    </citation>
    <scope>NUCLEOTIDE SEQUENCE [LARGE SCALE GENOMIC DNA]</scope>
    <source>
        <strain evidence="3">ATCC 7906 / DSM 604 / BCRC 14475 / CIP 104303 / KCTC 5404 / NCIMB 10678 / 9a</strain>
    </source>
</reference>
<gene>
    <name evidence="2" type="ordered locus">Curi_c24580</name>
</gene>
<dbReference type="AlphaFoldDB" id="K0B092"/>
<organism evidence="2 3">
    <name type="scientific">Gottschalkia acidurici (strain ATCC 7906 / DSM 604 / BCRC 14475 / CIP 104303 / KCTC 5404 / NCIMB 10678 / 9a)</name>
    <name type="common">Clostridium acidurici</name>
    <dbReference type="NCBI Taxonomy" id="1128398"/>
    <lineage>
        <taxon>Bacteria</taxon>
        <taxon>Bacillati</taxon>
        <taxon>Bacillota</taxon>
        <taxon>Tissierellia</taxon>
        <taxon>Tissierellales</taxon>
        <taxon>Gottschalkiaceae</taxon>
        <taxon>Gottschalkia</taxon>
    </lineage>
</organism>
<dbReference type="Pfam" id="PF12669">
    <property type="entry name" value="FeoB_associated"/>
    <property type="match status" value="1"/>
</dbReference>
<evidence type="ECO:0000256" key="1">
    <source>
        <dbReference type="SAM" id="Phobius"/>
    </source>
</evidence>
<dbReference type="KEGG" id="cad:Curi_c24580"/>
<evidence type="ECO:0000313" key="3">
    <source>
        <dbReference type="Proteomes" id="UP000006094"/>
    </source>
</evidence>
<protein>
    <submittedName>
        <fullName evidence="2">Membrane protein</fullName>
    </submittedName>
</protein>
<dbReference type="RefSeq" id="WP_014968587.1">
    <property type="nucleotide sequence ID" value="NC_018664.1"/>
</dbReference>
<dbReference type="STRING" id="1128398.Curi_c24580"/>